<dbReference type="SUPFAM" id="SSF53649">
    <property type="entry name" value="Alkaline phosphatase-like"/>
    <property type="match status" value="1"/>
</dbReference>
<dbReference type="InterPro" id="IPR017850">
    <property type="entry name" value="Alkaline_phosphatase_core_sf"/>
</dbReference>
<proteinExistence type="inferred from homology"/>
<reference evidence="2 3" key="1">
    <citation type="submission" date="2024-01" db="EMBL/GenBank/DDBJ databases">
        <title>A draft genome for a cacao thread blight-causing isolate of Paramarasmius palmivorus.</title>
        <authorList>
            <person name="Baruah I.K."/>
            <person name="Bukari Y."/>
            <person name="Amoako-Attah I."/>
            <person name="Meinhardt L.W."/>
            <person name="Bailey B.A."/>
            <person name="Cohen S.P."/>
        </authorList>
    </citation>
    <scope>NUCLEOTIDE SEQUENCE [LARGE SCALE GENOMIC DNA]</scope>
    <source>
        <strain evidence="2 3">GH-12</strain>
    </source>
</reference>
<evidence type="ECO:0000313" key="2">
    <source>
        <dbReference type="EMBL" id="KAK7041413.1"/>
    </source>
</evidence>
<comment type="caution">
    <text evidence="2">The sequence shown here is derived from an EMBL/GenBank/DDBJ whole genome shotgun (WGS) entry which is preliminary data.</text>
</comment>
<organism evidence="2 3">
    <name type="scientific">Paramarasmius palmivorus</name>
    <dbReference type="NCBI Taxonomy" id="297713"/>
    <lineage>
        <taxon>Eukaryota</taxon>
        <taxon>Fungi</taxon>
        <taxon>Dikarya</taxon>
        <taxon>Basidiomycota</taxon>
        <taxon>Agaricomycotina</taxon>
        <taxon>Agaricomycetes</taxon>
        <taxon>Agaricomycetidae</taxon>
        <taxon>Agaricales</taxon>
        <taxon>Marasmiineae</taxon>
        <taxon>Marasmiaceae</taxon>
        <taxon>Paramarasmius</taxon>
    </lineage>
</organism>
<evidence type="ECO:0000256" key="1">
    <source>
        <dbReference type="ARBA" id="ARBA00008779"/>
    </source>
</evidence>
<dbReference type="GO" id="GO:0005539">
    <property type="term" value="F:glycosaminoglycan binding"/>
    <property type="evidence" value="ECO:0007669"/>
    <property type="project" value="TreeGrafter"/>
</dbReference>
<dbReference type="Proteomes" id="UP001383192">
    <property type="component" value="Unassembled WGS sequence"/>
</dbReference>
<dbReference type="EMBL" id="JAYKXP010000034">
    <property type="protein sequence ID" value="KAK7041413.1"/>
    <property type="molecule type" value="Genomic_DNA"/>
</dbReference>
<dbReference type="PANTHER" id="PTHR43108:SF8">
    <property type="entry name" value="SD21168P"/>
    <property type="match status" value="1"/>
</dbReference>
<sequence length="203" mass="22602">MPDLGASILDLAGASVNEYALDGIMFLESTDTKGPTHTLVEYWHGGIEEGIYASLDLIPNTTYRSIRVDNWVYGVWCTGEKELYDISSPHSDSPPWDIQTDPYQLVNLASSTSNNTQVDTTRIISRLDALLIVLKTCIGDICSKPWSAIFSSGEAASLEDALNEEYDAYFNALPKFGYLECQYGYFEDGVSEYPRWNASMGYN</sequence>
<evidence type="ECO:0000313" key="3">
    <source>
        <dbReference type="Proteomes" id="UP001383192"/>
    </source>
</evidence>
<protein>
    <submittedName>
        <fullName evidence="2">Uncharacterized protein</fullName>
    </submittedName>
</protein>
<dbReference type="Gene3D" id="3.40.720.10">
    <property type="entry name" value="Alkaline Phosphatase, subunit A"/>
    <property type="match status" value="1"/>
</dbReference>
<comment type="similarity">
    <text evidence="1">Belongs to the sulfatase family.</text>
</comment>
<dbReference type="AlphaFoldDB" id="A0AAW0CRQ0"/>
<accession>A0AAW0CRQ0</accession>
<dbReference type="GO" id="GO:0008449">
    <property type="term" value="F:N-acetylglucosamine-6-sulfatase activity"/>
    <property type="evidence" value="ECO:0007669"/>
    <property type="project" value="TreeGrafter"/>
</dbReference>
<gene>
    <name evidence="2" type="ORF">VNI00_009279</name>
</gene>
<keyword evidence="3" id="KW-1185">Reference proteome</keyword>
<name>A0AAW0CRQ0_9AGAR</name>
<dbReference type="PANTHER" id="PTHR43108">
    <property type="entry name" value="N-ACETYLGLUCOSAMINE-6-SULFATASE FAMILY MEMBER"/>
    <property type="match status" value="1"/>
</dbReference>